<dbReference type="InterPro" id="IPR013786">
    <property type="entry name" value="AcylCoA_DH/ox_N"/>
</dbReference>
<evidence type="ECO:0000313" key="9">
    <source>
        <dbReference type="EMBL" id="MFC3577716.1"/>
    </source>
</evidence>
<dbReference type="InterPro" id="IPR009075">
    <property type="entry name" value="AcylCo_DH/oxidase_C"/>
</dbReference>
<dbReference type="InterPro" id="IPR006091">
    <property type="entry name" value="Acyl-CoA_Oxase/DH_mid-dom"/>
</dbReference>
<evidence type="ECO:0000259" key="7">
    <source>
        <dbReference type="Pfam" id="PF02770"/>
    </source>
</evidence>
<reference evidence="10" key="1">
    <citation type="journal article" date="2019" name="Int. J. Syst. Evol. Microbiol.">
        <title>The Global Catalogue of Microorganisms (GCM) 10K type strain sequencing project: providing services to taxonomists for standard genome sequencing and annotation.</title>
        <authorList>
            <consortium name="The Broad Institute Genomics Platform"/>
            <consortium name="The Broad Institute Genome Sequencing Center for Infectious Disease"/>
            <person name="Wu L."/>
            <person name="Ma J."/>
        </authorList>
    </citation>
    <scope>NUCLEOTIDE SEQUENCE [LARGE SCALE GENOMIC DNA]</scope>
    <source>
        <strain evidence="10">CGMCC 4.7035</strain>
    </source>
</reference>
<dbReference type="PIRSF" id="PIRSF016578">
    <property type="entry name" value="HsaA"/>
    <property type="match status" value="1"/>
</dbReference>
<dbReference type="InterPro" id="IPR006089">
    <property type="entry name" value="Acyl-CoA_DH_CS"/>
</dbReference>
<accession>A0ABV7SMZ0</accession>
<dbReference type="Gene3D" id="1.10.540.10">
    <property type="entry name" value="Acyl-CoA dehydrogenase/oxidase, N-terminal domain"/>
    <property type="match status" value="1"/>
</dbReference>
<dbReference type="Pfam" id="PF02771">
    <property type="entry name" value="Acyl-CoA_dh_N"/>
    <property type="match status" value="1"/>
</dbReference>
<dbReference type="InterPro" id="IPR037069">
    <property type="entry name" value="AcylCoA_DH/ox_N_sf"/>
</dbReference>
<keyword evidence="4 5" id="KW-0274">FAD</keyword>
<dbReference type="Pfam" id="PF00441">
    <property type="entry name" value="Acyl-CoA_dh_1"/>
    <property type="match status" value="1"/>
</dbReference>
<feature type="domain" description="Acyl-CoA oxidase/dehydrogenase middle" evidence="7">
    <location>
        <begin position="122"/>
        <end position="222"/>
    </location>
</feature>
<feature type="domain" description="Acyl-CoA dehydrogenase/oxidase N-terminal" evidence="8">
    <location>
        <begin position="6"/>
        <end position="118"/>
    </location>
</feature>
<organism evidence="9 10">
    <name type="scientific">Streptomyces yaanensis</name>
    <dbReference type="NCBI Taxonomy" id="1142239"/>
    <lineage>
        <taxon>Bacteria</taxon>
        <taxon>Bacillati</taxon>
        <taxon>Actinomycetota</taxon>
        <taxon>Actinomycetes</taxon>
        <taxon>Kitasatosporales</taxon>
        <taxon>Streptomycetaceae</taxon>
        <taxon>Streptomyces</taxon>
    </lineage>
</organism>
<keyword evidence="5 9" id="KW-0560">Oxidoreductase</keyword>
<dbReference type="SUPFAM" id="SSF56645">
    <property type="entry name" value="Acyl-CoA dehydrogenase NM domain-like"/>
    <property type="match status" value="1"/>
</dbReference>
<dbReference type="RefSeq" id="WP_310777305.1">
    <property type="nucleotide sequence ID" value="NZ_JBHRWR010000039.1"/>
</dbReference>
<evidence type="ECO:0000256" key="2">
    <source>
        <dbReference type="ARBA" id="ARBA00009347"/>
    </source>
</evidence>
<protein>
    <submittedName>
        <fullName evidence="9">Acyl-CoA dehydrogenase family protein</fullName>
        <ecNumber evidence="9">1.-.-.-</ecNumber>
    </submittedName>
</protein>
<dbReference type="InterPro" id="IPR009100">
    <property type="entry name" value="AcylCoA_DH/oxidase_NM_dom_sf"/>
</dbReference>
<name>A0ABV7SMZ0_9ACTN</name>
<comment type="cofactor">
    <cofactor evidence="1 5">
        <name>FAD</name>
        <dbReference type="ChEBI" id="CHEBI:57692"/>
    </cofactor>
</comment>
<dbReference type="EMBL" id="JBHRWR010000039">
    <property type="protein sequence ID" value="MFC3577716.1"/>
    <property type="molecule type" value="Genomic_DNA"/>
</dbReference>
<dbReference type="PROSITE" id="PS00072">
    <property type="entry name" value="ACYL_COA_DH_1"/>
    <property type="match status" value="1"/>
</dbReference>
<evidence type="ECO:0000313" key="10">
    <source>
        <dbReference type="Proteomes" id="UP001595701"/>
    </source>
</evidence>
<dbReference type="Gene3D" id="1.20.140.10">
    <property type="entry name" value="Butyryl-CoA Dehydrogenase, subunit A, domain 3"/>
    <property type="match status" value="1"/>
</dbReference>
<proteinExistence type="inferred from homology"/>
<evidence type="ECO:0000259" key="8">
    <source>
        <dbReference type="Pfam" id="PF02771"/>
    </source>
</evidence>
<dbReference type="InterPro" id="IPR046373">
    <property type="entry name" value="Acyl-CoA_Oxase/DH_mid-dom_sf"/>
</dbReference>
<evidence type="ECO:0000256" key="5">
    <source>
        <dbReference type="RuleBase" id="RU362125"/>
    </source>
</evidence>
<dbReference type="SUPFAM" id="SSF47203">
    <property type="entry name" value="Acyl-CoA dehydrogenase C-terminal domain-like"/>
    <property type="match status" value="1"/>
</dbReference>
<comment type="caution">
    <text evidence="9">The sequence shown here is derived from an EMBL/GenBank/DDBJ whole genome shotgun (WGS) entry which is preliminary data.</text>
</comment>
<dbReference type="InterPro" id="IPR036250">
    <property type="entry name" value="AcylCo_DH-like_C"/>
</dbReference>
<dbReference type="Gene3D" id="2.40.110.10">
    <property type="entry name" value="Butyryl-CoA Dehydrogenase, subunit A, domain 2"/>
    <property type="match status" value="1"/>
</dbReference>
<evidence type="ECO:0000256" key="3">
    <source>
        <dbReference type="ARBA" id="ARBA00022630"/>
    </source>
</evidence>
<dbReference type="Pfam" id="PF02770">
    <property type="entry name" value="Acyl-CoA_dh_M"/>
    <property type="match status" value="1"/>
</dbReference>
<dbReference type="PANTHER" id="PTHR43884:SF12">
    <property type="entry name" value="ISOVALERYL-COA DEHYDROGENASE, MITOCHONDRIAL-RELATED"/>
    <property type="match status" value="1"/>
</dbReference>
<dbReference type="PROSITE" id="PS00073">
    <property type="entry name" value="ACYL_COA_DH_2"/>
    <property type="match status" value="1"/>
</dbReference>
<evidence type="ECO:0000259" key="6">
    <source>
        <dbReference type="Pfam" id="PF00441"/>
    </source>
</evidence>
<evidence type="ECO:0000256" key="1">
    <source>
        <dbReference type="ARBA" id="ARBA00001974"/>
    </source>
</evidence>
<evidence type="ECO:0000256" key="4">
    <source>
        <dbReference type="ARBA" id="ARBA00022827"/>
    </source>
</evidence>
<comment type="similarity">
    <text evidence="2 5">Belongs to the acyl-CoA dehydrogenase family.</text>
</comment>
<keyword evidence="10" id="KW-1185">Reference proteome</keyword>
<dbReference type="EC" id="1.-.-.-" evidence="9"/>
<dbReference type="PANTHER" id="PTHR43884">
    <property type="entry name" value="ACYL-COA DEHYDROGENASE"/>
    <property type="match status" value="1"/>
</dbReference>
<feature type="domain" description="Acyl-CoA dehydrogenase/oxidase C-terminal" evidence="6">
    <location>
        <begin position="234"/>
        <end position="382"/>
    </location>
</feature>
<keyword evidence="3 5" id="KW-0285">Flavoprotein</keyword>
<dbReference type="Proteomes" id="UP001595701">
    <property type="component" value="Unassembled WGS sequence"/>
</dbReference>
<dbReference type="GO" id="GO:0016491">
    <property type="term" value="F:oxidoreductase activity"/>
    <property type="evidence" value="ECO:0007669"/>
    <property type="project" value="UniProtKB-KW"/>
</dbReference>
<gene>
    <name evidence="9" type="ORF">ACFOZ0_31535</name>
</gene>
<sequence length="386" mass="41832">MDHHLSPELEELRRTVEEFAHDVVAPKIGDFYERHEFPYEIVREMGRMGLFGLPFPEEYGGMGGDYLALGLALEELARVDSSIAITLEAGVSLGAMPVYRFGTEAQKQEWLPRLCSGEILGAFGLTEPDAGSDAGGTRTTARLDPSTNEWVINGSKCFITNSGTDITGLVTVTAVTGRAEDGRPEISSIIVPSGTPGFTVAAPYSKVGWNASDTRELSFSDVRVPAANLLGEEGRGYAQFLRILDEGRIAIAALATGLAQGCVDESVKYAKERQAFGRPIGANQAIQFKIADMEMKAHTSRLSWRDAASRLVSGEPFKKEAALAKLYSSTIAVDNARDATQIHGGYGFMNEYPVARMWRDSKILEIGEGTSEVQRMLIARELGLAG</sequence>